<evidence type="ECO:0000256" key="1">
    <source>
        <dbReference type="SAM" id="Phobius"/>
    </source>
</evidence>
<evidence type="ECO:0000313" key="3">
    <source>
        <dbReference type="Proteomes" id="UP000192257"/>
    </source>
</evidence>
<feature type="transmembrane region" description="Helical" evidence="1">
    <location>
        <begin position="71"/>
        <end position="91"/>
    </location>
</feature>
<name>A0A1X0NJ49_9TRYP</name>
<gene>
    <name evidence="2" type="ORF">TM35_000411350</name>
</gene>
<evidence type="ECO:0000313" key="2">
    <source>
        <dbReference type="EMBL" id="ORC84765.1"/>
    </source>
</evidence>
<reference evidence="2 3" key="1">
    <citation type="submission" date="2017-03" db="EMBL/GenBank/DDBJ databases">
        <title>An alternative strategy for trypanosome survival in the mammalian bloodstream revealed through genome and transcriptome analysis of the ubiquitous bovine parasite Trypanosoma (Megatrypanum) theileri.</title>
        <authorList>
            <person name="Kelly S."/>
            <person name="Ivens A."/>
            <person name="Mott A."/>
            <person name="O'Neill E."/>
            <person name="Emms D."/>
            <person name="Macleod O."/>
            <person name="Voorheis P."/>
            <person name="Matthews J."/>
            <person name="Matthews K."/>
            <person name="Carrington M."/>
        </authorList>
    </citation>
    <scope>NUCLEOTIDE SEQUENCE [LARGE SCALE GENOMIC DNA]</scope>
    <source>
        <strain evidence="2">Edinburgh</strain>
    </source>
</reference>
<dbReference type="Proteomes" id="UP000192257">
    <property type="component" value="Unassembled WGS sequence"/>
</dbReference>
<comment type="caution">
    <text evidence="2">The sequence shown here is derived from an EMBL/GenBank/DDBJ whole genome shotgun (WGS) entry which is preliminary data.</text>
</comment>
<organism evidence="2 3">
    <name type="scientific">Trypanosoma theileri</name>
    <dbReference type="NCBI Taxonomy" id="67003"/>
    <lineage>
        <taxon>Eukaryota</taxon>
        <taxon>Discoba</taxon>
        <taxon>Euglenozoa</taxon>
        <taxon>Kinetoplastea</taxon>
        <taxon>Metakinetoplastina</taxon>
        <taxon>Trypanosomatida</taxon>
        <taxon>Trypanosomatidae</taxon>
        <taxon>Trypanosoma</taxon>
    </lineage>
</organism>
<keyword evidence="1" id="KW-1133">Transmembrane helix</keyword>
<keyword evidence="3" id="KW-1185">Reference proteome</keyword>
<keyword evidence="1" id="KW-0812">Transmembrane</keyword>
<feature type="non-terminal residue" evidence="2">
    <location>
        <position position="146"/>
    </location>
</feature>
<protein>
    <submittedName>
        <fullName evidence="2">Uncharacterized protein</fullName>
    </submittedName>
</protein>
<dbReference type="RefSeq" id="XP_028878831.1">
    <property type="nucleotide sequence ID" value="XM_029029843.1"/>
</dbReference>
<accession>A0A1X0NJ49</accession>
<dbReference type="EMBL" id="NBCO01000041">
    <property type="protein sequence ID" value="ORC84765.1"/>
    <property type="molecule type" value="Genomic_DNA"/>
</dbReference>
<dbReference type="VEuPathDB" id="TriTrypDB:TM35_000411350"/>
<proteinExistence type="predicted"/>
<sequence length="146" mass="17188">MWCYAILRYTNTPTFSTYTSTISRYHFICLNNISYNVNIHARCYLCYRIFKHFSVIARTLRMKRIRLSKQCGLFFSAAGISLFLFIVAIMYTSGITPFMDFIIKRTVKLHRVHNSTPVPLPKNTSSLDESLRYIPHSTVQTWKERD</sequence>
<dbReference type="AlphaFoldDB" id="A0A1X0NJ49"/>
<dbReference type="GeneID" id="39989623"/>
<keyword evidence="1" id="KW-0472">Membrane</keyword>